<gene>
    <name evidence="2" type="ORF">ENT08_05570</name>
</gene>
<comment type="caution">
    <text evidence="2">The sequence shown here is derived from an EMBL/GenBank/DDBJ whole genome shotgun (WGS) entry which is preliminary data.</text>
</comment>
<proteinExistence type="predicted"/>
<evidence type="ECO:0000259" key="1">
    <source>
        <dbReference type="PROSITE" id="PS50042"/>
    </source>
</evidence>
<dbReference type="PANTHER" id="PTHR24567:SF68">
    <property type="entry name" value="DNA-BINDING TRANSCRIPTIONAL DUAL REGULATOR CRP"/>
    <property type="match status" value="1"/>
</dbReference>
<dbReference type="InterPro" id="IPR050397">
    <property type="entry name" value="Env_Response_Regulators"/>
</dbReference>
<dbReference type="Pfam" id="PF14332">
    <property type="entry name" value="DUF4388"/>
    <property type="match status" value="1"/>
</dbReference>
<dbReference type="PROSITE" id="PS50042">
    <property type="entry name" value="CNMP_BINDING_3"/>
    <property type="match status" value="1"/>
</dbReference>
<dbReference type="InterPro" id="IPR025497">
    <property type="entry name" value="PatA-like_N"/>
</dbReference>
<dbReference type="InterPro" id="IPR018488">
    <property type="entry name" value="cNMP-bd_CS"/>
</dbReference>
<protein>
    <submittedName>
        <fullName evidence="2">Cyclic nucleotide-binding domain-containing protein</fullName>
    </submittedName>
</protein>
<dbReference type="CDD" id="cd00038">
    <property type="entry name" value="CAP_ED"/>
    <property type="match status" value="1"/>
</dbReference>
<organism evidence="2">
    <name type="scientific">Desulfobacca acetoxidans</name>
    <dbReference type="NCBI Taxonomy" id="60893"/>
    <lineage>
        <taxon>Bacteria</taxon>
        <taxon>Pseudomonadati</taxon>
        <taxon>Thermodesulfobacteriota</taxon>
        <taxon>Desulfobaccia</taxon>
        <taxon>Desulfobaccales</taxon>
        <taxon>Desulfobaccaceae</taxon>
        <taxon>Desulfobacca</taxon>
    </lineage>
</organism>
<dbReference type="InterPro" id="IPR000595">
    <property type="entry name" value="cNMP-bd_dom"/>
</dbReference>
<sequence>MTWGAPLVRARRCPFPMTTAASSRPAIRKDFFSFCTSLTLQQRKALGQLSRVIHVAPNTLVYRQGEPSDSLYIINKGVVEILISSHDRQKQQSLGYLSRGDCLGEVGLLTGQPRSATVRTCEPCSLQYFSEENFYKLIELVPSFFHYLAVRLAERLQKTSSLAYLNSNCLDLSGNLSNFDLVTVFQTIAQSSKTGELRINDDDARELGRFYFDNGAPSYAKFRHLHGVQALWQLFLDENLRGSFAFYIDASPAEEDKITIMQSPTEVLMNSLQMRDEFPALRAQIKDFVTPMVTAVEALSFEDEMYRECAEAIFNHLSTQAASLIELVEKLNFCEFYIYAAVLQLLKTGQIK</sequence>
<reference evidence="2" key="1">
    <citation type="journal article" date="2020" name="mSystems">
        <title>Genome- and Community-Level Interaction Insights into Carbon Utilization and Element Cycling Functions of Hydrothermarchaeota in Hydrothermal Sediment.</title>
        <authorList>
            <person name="Zhou Z."/>
            <person name="Liu Y."/>
            <person name="Xu W."/>
            <person name="Pan J."/>
            <person name="Luo Z.H."/>
            <person name="Li M."/>
        </authorList>
    </citation>
    <scope>NUCLEOTIDE SEQUENCE [LARGE SCALE GENOMIC DNA]</scope>
    <source>
        <strain evidence="2">SpSt-548</strain>
    </source>
</reference>
<dbReference type="SMART" id="SM00100">
    <property type="entry name" value="cNMP"/>
    <property type="match status" value="1"/>
</dbReference>
<dbReference type="InterPro" id="IPR014710">
    <property type="entry name" value="RmlC-like_jellyroll"/>
</dbReference>
<dbReference type="EMBL" id="DSXI01000331">
    <property type="protein sequence ID" value="HGS05194.1"/>
    <property type="molecule type" value="Genomic_DNA"/>
</dbReference>
<dbReference type="Gene3D" id="2.60.120.10">
    <property type="entry name" value="Jelly Rolls"/>
    <property type="match status" value="1"/>
</dbReference>
<dbReference type="GO" id="GO:0005829">
    <property type="term" value="C:cytosol"/>
    <property type="evidence" value="ECO:0007669"/>
    <property type="project" value="TreeGrafter"/>
</dbReference>
<dbReference type="PROSITE" id="PS00889">
    <property type="entry name" value="CNMP_BINDING_2"/>
    <property type="match status" value="1"/>
</dbReference>
<dbReference type="Pfam" id="PF00027">
    <property type="entry name" value="cNMP_binding"/>
    <property type="match status" value="1"/>
</dbReference>
<feature type="domain" description="Cyclic nucleotide-binding" evidence="1">
    <location>
        <begin position="34"/>
        <end position="138"/>
    </location>
</feature>
<dbReference type="PRINTS" id="PR00103">
    <property type="entry name" value="CAMPKINASE"/>
</dbReference>
<name>A0A7V4G895_9BACT</name>
<dbReference type="GO" id="GO:0003700">
    <property type="term" value="F:DNA-binding transcription factor activity"/>
    <property type="evidence" value="ECO:0007669"/>
    <property type="project" value="TreeGrafter"/>
</dbReference>
<evidence type="ECO:0000313" key="2">
    <source>
        <dbReference type="EMBL" id="HGS05194.1"/>
    </source>
</evidence>
<accession>A0A7V4G895</accession>
<dbReference type="AlphaFoldDB" id="A0A7V4G895"/>
<dbReference type="SUPFAM" id="SSF51206">
    <property type="entry name" value="cAMP-binding domain-like"/>
    <property type="match status" value="1"/>
</dbReference>
<dbReference type="PANTHER" id="PTHR24567">
    <property type="entry name" value="CRP FAMILY TRANSCRIPTIONAL REGULATORY PROTEIN"/>
    <property type="match status" value="1"/>
</dbReference>
<dbReference type="InterPro" id="IPR018490">
    <property type="entry name" value="cNMP-bd_dom_sf"/>
</dbReference>